<evidence type="ECO:0000256" key="5">
    <source>
        <dbReference type="ARBA" id="ARBA00022723"/>
    </source>
</evidence>
<dbReference type="HAMAP" id="MF_01965">
    <property type="entry name" value="NADHX_dehydratase"/>
    <property type="match status" value="1"/>
</dbReference>
<feature type="binding site" evidence="18">
    <location>
        <position position="154"/>
    </location>
    <ligand>
        <name>(6S)-NADPHX</name>
        <dbReference type="ChEBI" id="CHEBI:64076"/>
    </ligand>
</feature>
<evidence type="ECO:0000256" key="11">
    <source>
        <dbReference type="ARBA" id="ARBA00023235"/>
    </source>
</evidence>
<keyword evidence="13" id="KW-0511">Multifunctional enzyme</keyword>
<accession>A0A4R5W413</accession>
<dbReference type="PIRSF" id="PIRSF017184">
    <property type="entry name" value="Nnr"/>
    <property type="match status" value="1"/>
</dbReference>
<evidence type="ECO:0000256" key="2">
    <source>
        <dbReference type="ARBA" id="ARBA00000909"/>
    </source>
</evidence>
<dbReference type="SUPFAM" id="SSF53613">
    <property type="entry name" value="Ribokinase-like"/>
    <property type="match status" value="1"/>
</dbReference>
<evidence type="ECO:0000256" key="15">
    <source>
        <dbReference type="ARBA" id="ARBA00048238"/>
    </source>
</evidence>
<dbReference type="PANTHER" id="PTHR12592">
    <property type="entry name" value="ATP-DEPENDENT (S)-NAD(P)H-HYDRATE DEHYDRATASE FAMILY MEMBER"/>
    <property type="match status" value="1"/>
</dbReference>
<comment type="caution">
    <text evidence="18">Lacks conserved residue(s) required for the propagation of feature annotation.</text>
</comment>
<dbReference type="PROSITE" id="PS51385">
    <property type="entry name" value="YJEF_N"/>
    <property type="match status" value="1"/>
</dbReference>
<feature type="binding site" evidence="17">
    <location>
        <begin position="404"/>
        <end position="408"/>
    </location>
    <ligand>
        <name>AMP</name>
        <dbReference type="ChEBI" id="CHEBI:456215"/>
    </ligand>
</feature>
<dbReference type="GO" id="GO:0052856">
    <property type="term" value="F:NAD(P)HX epimerase activity"/>
    <property type="evidence" value="ECO:0007669"/>
    <property type="project" value="UniProtKB-UniRule"/>
</dbReference>
<comment type="cofactor">
    <cofactor evidence="17">
        <name>Mg(2+)</name>
        <dbReference type="ChEBI" id="CHEBI:18420"/>
    </cofactor>
</comment>
<dbReference type="EC" id="5.1.99.6" evidence="19"/>
<keyword evidence="11 18" id="KW-0413">Isomerase</keyword>
<dbReference type="OrthoDB" id="9806925at2"/>
<comment type="similarity">
    <text evidence="17">Belongs to the NnrD/CARKD family.</text>
</comment>
<evidence type="ECO:0000256" key="8">
    <source>
        <dbReference type="ARBA" id="ARBA00022857"/>
    </source>
</evidence>
<comment type="subunit">
    <text evidence="17">Homotetramer.</text>
</comment>
<dbReference type="InterPro" id="IPR030677">
    <property type="entry name" value="Nnr"/>
</dbReference>
<dbReference type="PROSITE" id="PS51383">
    <property type="entry name" value="YJEF_C_3"/>
    <property type="match status" value="1"/>
</dbReference>
<dbReference type="PROSITE" id="PS01050">
    <property type="entry name" value="YJEF_C_2"/>
    <property type="match status" value="1"/>
</dbReference>
<evidence type="ECO:0000256" key="19">
    <source>
        <dbReference type="PIRNR" id="PIRNR017184"/>
    </source>
</evidence>
<proteinExistence type="inferred from homology"/>
<dbReference type="PANTHER" id="PTHR12592:SF0">
    <property type="entry name" value="ATP-DEPENDENT (S)-NAD(P)H-HYDRATE DEHYDRATASE"/>
    <property type="match status" value="1"/>
</dbReference>
<keyword evidence="8 17" id="KW-0521">NADP</keyword>
<dbReference type="EMBL" id="SMYL01000002">
    <property type="protein sequence ID" value="TDK67085.1"/>
    <property type="molecule type" value="Genomic_DNA"/>
</dbReference>
<keyword evidence="7 17" id="KW-0067">ATP-binding</keyword>
<dbReference type="Proteomes" id="UP000294829">
    <property type="component" value="Unassembled WGS sequence"/>
</dbReference>
<dbReference type="GO" id="GO:0110051">
    <property type="term" value="P:metabolite repair"/>
    <property type="evidence" value="ECO:0007669"/>
    <property type="project" value="TreeGrafter"/>
</dbReference>
<evidence type="ECO:0000256" key="13">
    <source>
        <dbReference type="ARBA" id="ARBA00023268"/>
    </source>
</evidence>
<evidence type="ECO:0000259" key="21">
    <source>
        <dbReference type="PROSITE" id="PS51385"/>
    </source>
</evidence>
<gene>
    <name evidence="18" type="primary">nnrE</name>
    <name evidence="17" type="synonym">nnrD</name>
    <name evidence="22" type="ORF">E2I14_04765</name>
</gene>
<name>A0A4R5W413_9BURK</name>
<evidence type="ECO:0000256" key="7">
    <source>
        <dbReference type="ARBA" id="ARBA00022840"/>
    </source>
</evidence>
<feature type="domain" description="YjeF C-terminal" evidence="20">
    <location>
        <begin position="220"/>
        <end position="488"/>
    </location>
</feature>
<evidence type="ECO:0000256" key="4">
    <source>
        <dbReference type="ARBA" id="ARBA00009524"/>
    </source>
</evidence>
<keyword evidence="12 17" id="KW-0456">Lyase</keyword>
<dbReference type="InterPro" id="IPR004443">
    <property type="entry name" value="YjeF_N_dom"/>
</dbReference>
<protein>
    <recommendedName>
        <fullName evidence="19">Bifunctional NAD(P)H-hydrate repair enzyme</fullName>
    </recommendedName>
    <alternativeName>
        <fullName evidence="19">Nicotinamide nucleotide repair protein</fullName>
    </alternativeName>
    <domain>
        <recommendedName>
            <fullName evidence="19">ADP-dependent (S)-NAD(P)H-hydrate dehydratase</fullName>
            <ecNumber evidence="19">4.2.1.136</ecNumber>
        </recommendedName>
        <alternativeName>
            <fullName evidence="19">ADP-dependent NAD(P)HX dehydratase</fullName>
        </alternativeName>
    </domain>
    <domain>
        <recommendedName>
            <fullName evidence="19">NAD(P)H-hydrate epimerase</fullName>
            <ecNumber evidence="19">5.1.99.6</ecNumber>
        </recommendedName>
    </domain>
</protein>
<comment type="catalytic activity">
    <reaction evidence="2 18 19">
        <text>(6R)-NADPHX = (6S)-NADPHX</text>
        <dbReference type="Rhea" id="RHEA:32227"/>
        <dbReference type="ChEBI" id="CHEBI:64076"/>
        <dbReference type="ChEBI" id="CHEBI:64077"/>
        <dbReference type="EC" id="5.1.99.6"/>
    </reaction>
</comment>
<evidence type="ECO:0000256" key="10">
    <source>
        <dbReference type="ARBA" id="ARBA00023027"/>
    </source>
</evidence>
<evidence type="ECO:0000313" key="23">
    <source>
        <dbReference type="Proteomes" id="UP000294829"/>
    </source>
</evidence>
<dbReference type="SUPFAM" id="SSF64153">
    <property type="entry name" value="YjeF N-terminal domain-like"/>
    <property type="match status" value="1"/>
</dbReference>
<feature type="binding site" evidence="18">
    <location>
        <begin position="125"/>
        <end position="131"/>
    </location>
    <ligand>
        <name>(6S)-NADPHX</name>
        <dbReference type="ChEBI" id="CHEBI:64076"/>
    </ligand>
</feature>
<dbReference type="GO" id="GO:0046496">
    <property type="term" value="P:nicotinamide nucleotide metabolic process"/>
    <property type="evidence" value="ECO:0007669"/>
    <property type="project" value="UniProtKB-UniRule"/>
</dbReference>
<dbReference type="RefSeq" id="WP_133325981.1">
    <property type="nucleotide sequence ID" value="NZ_SMYL01000002.1"/>
</dbReference>
<reference evidence="22 23" key="1">
    <citation type="submission" date="2019-03" db="EMBL/GenBank/DDBJ databases">
        <title>Sapientia aquatica gen. nov., sp. nov., isolated from a crater lake.</title>
        <authorList>
            <person name="Felfoldi T."/>
            <person name="Szabo A."/>
            <person name="Toth E."/>
            <person name="Schumann P."/>
            <person name="Keki Z."/>
            <person name="Marialigeti K."/>
            <person name="Mathe I."/>
        </authorList>
    </citation>
    <scope>NUCLEOTIDE SEQUENCE [LARGE SCALE GENOMIC DNA]</scope>
    <source>
        <strain evidence="22 23">SA-152</strain>
    </source>
</reference>
<dbReference type="Gene3D" id="3.40.50.10260">
    <property type="entry name" value="YjeF N-terminal domain"/>
    <property type="match status" value="1"/>
</dbReference>
<evidence type="ECO:0000256" key="17">
    <source>
        <dbReference type="HAMAP-Rule" id="MF_01965"/>
    </source>
</evidence>
<feature type="binding site" evidence="17">
    <location>
        <position position="434"/>
    </location>
    <ligand>
        <name>(6S)-NADPHX</name>
        <dbReference type="ChEBI" id="CHEBI:64076"/>
    </ligand>
</feature>
<keyword evidence="10 17" id="KW-0520">NAD</keyword>
<comment type="catalytic activity">
    <reaction evidence="1 18 19">
        <text>(6R)-NADHX = (6S)-NADHX</text>
        <dbReference type="Rhea" id="RHEA:32215"/>
        <dbReference type="ChEBI" id="CHEBI:64074"/>
        <dbReference type="ChEBI" id="CHEBI:64075"/>
        <dbReference type="EC" id="5.1.99.6"/>
    </reaction>
</comment>
<evidence type="ECO:0000256" key="16">
    <source>
        <dbReference type="ARBA" id="ARBA00049209"/>
    </source>
</evidence>
<dbReference type="EC" id="4.2.1.136" evidence="19"/>
<keyword evidence="9 18" id="KW-0630">Potassium</keyword>
<evidence type="ECO:0000256" key="6">
    <source>
        <dbReference type="ARBA" id="ARBA00022741"/>
    </source>
</evidence>
<evidence type="ECO:0000256" key="9">
    <source>
        <dbReference type="ARBA" id="ARBA00022958"/>
    </source>
</evidence>
<feature type="binding site" evidence="17">
    <location>
        <position position="254"/>
    </location>
    <ligand>
        <name>(6S)-NADPHX</name>
        <dbReference type="ChEBI" id="CHEBI:64076"/>
    </ligand>
</feature>
<dbReference type="NCBIfam" id="TIGR00196">
    <property type="entry name" value="yjeF_cterm"/>
    <property type="match status" value="1"/>
</dbReference>
<feature type="binding site" evidence="17">
    <location>
        <position position="433"/>
    </location>
    <ligand>
        <name>AMP</name>
        <dbReference type="ChEBI" id="CHEBI:456215"/>
    </ligand>
</feature>
<evidence type="ECO:0000256" key="3">
    <source>
        <dbReference type="ARBA" id="ARBA00006001"/>
    </source>
</evidence>
<feature type="binding site" evidence="18">
    <location>
        <position position="61"/>
    </location>
    <ligand>
        <name>K(+)</name>
        <dbReference type="ChEBI" id="CHEBI:29103"/>
    </ligand>
</feature>
<dbReference type="InterPro" id="IPR036652">
    <property type="entry name" value="YjeF_N_dom_sf"/>
</dbReference>
<comment type="function">
    <text evidence="14 19">Bifunctional enzyme that catalyzes the epimerization of the S- and R-forms of NAD(P)HX and the dehydration of the S-form of NAD(P)HX at the expense of ADP, which is converted to AMP. This allows the repair of both epimers of NAD(P)HX, a damaged form of NAD(P)H that is a result of enzymatic or heat-dependent hydration.</text>
</comment>
<dbReference type="Pfam" id="PF03853">
    <property type="entry name" value="YjeF_N"/>
    <property type="match status" value="1"/>
</dbReference>
<dbReference type="InterPro" id="IPR029056">
    <property type="entry name" value="Ribokinase-like"/>
</dbReference>
<keyword evidence="5 18" id="KW-0479">Metal-binding</keyword>
<comment type="catalytic activity">
    <reaction evidence="16 17 19">
        <text>(6S)-NADPHX + ADP = AMP + phosphate + NADPH + H(+)</text>
        <dbReference type="Rhea" id="RHEA:32235"/>
        <dbReference type="ChEBI" id="CHEBI:15378"/>
        <dbReference type="ChEBI" id="CHEBI:43474"/>
        <dbReference type="ChEBI" id="CHEBI:57783"/>
        <dbReference type="ChEBI" id="CHEBI:64076"/>
        <dbReference type="ChEBI" id="CHEBI:456215"/>
        <dbReference type="ChEBI" id="CHEBI:456216"/>
        <dbReference type="EC" id="4.2.1.136"/>
    </reaction>
</comment>
<dbReference type="Gene3D" id="3.40.1190.20">
    <property type="match status" value="1"/>
</dbReference>
<evidence type="ECO:0000256" key="1">
    <source>
        <dbReference type="ARBA" id="ARBA00000013"/>
    </source>
</evidence>
<comment type="similarity">
    <text evidence="4 19">In the C-terminal section; belongs to the NnrD/CARKD family.</text>
</comment>
<dbReference type="NCBIfam" id="TIGR00197">
    <property type="entry name" value="yjeF_nterm"/>
    <property type="match status" value="1"/>
</dbReference>
<dbReference type="GO" id="GO:0052855">
    <property type="term" value="F:ADP-dependent NAD(P)H-hydrate dehydratase activity"/>
    <property type="evidence" value="ECO:0007669"/>
    <property type="project" value="UniProtKB-UniRule"/>
</dbReference>
<feature type="binding site" evidence="18">
    <location>
        <position position="157"/>
    </location>
    <ligand>
        <name>K(+)</name>
        <dbReference type="ChEBI" id="CHEBI:29103"/>
    </ligand>
</feature>
<comment type="caution">
    <text evidence="22">The sequence shown here is derived from an EMBL/GenBank/DDBJ whole genome shotgun (WGS) entry which is preliminary data.</text>
</comment>
<evidence type="ECO:0000256" key="12">
    <source>
        <dbReference type="ARBA" id="ARBA00023239"/>
    </source>
</evidence>
<sequence>MINLTTALLSVNQMQCADRLTTASDLPVAELMSNAGLAVAQAIIERWSMRPVVVLCGPGNNGGDGFSTARHLFDLGWSVKIALLGAADHLNGAPLLHFQRWHGAVIPFAEVEFSGDELVVDAIFGAGLNRPLDADVISILEAALFKKLPMVAIDVPTGVMGDTGQSFGAVAVVLTVTFLRKKPGHVILPGRLLCGEVVVADIGYGQQIASHLGLNTFENDPLVWLPDFPVPHPFNNKYSRGHALIAGGYPVTGAARLAALSAARVGSGLTTIAIPEIALPIYGASLLSIMLEIINSSADIERLLNDKRYTAFLIGPGCGVTPDDFDLIRIRVLAMLATKRATVIDADAISCFRDDPKILFKAIEGPCVITPHEGEFSRIFDLKGDKLMRTRFAARISGAVIVLKGSDTIIAAPDGRAIINTNAPASLATAGAGDVLSGLILGLLAQGMDAFLASAAAVWLHGEAANDIGLGLIADDLPEAIPAILDELLHPH</sequence>
<dbReference type="GO" id="GO:0046872">
    <property type="term" value="F:metal ion binding"/>
    <property type="evidence" value="ECO:0007669"/>
    <property type="project" value="UniProtKB-UniRule"/>
</dbReference>
<feature type="binding site" evidence="17">
    <location>
        <position position="317"/>
    </location>
    <ligand>
        <name>(6S)-NADPHX</name>
        <dbReference type="ChEBI" id="CHEBI:64076"/>
    </ligand>
</feature>
<comment type="similarity">
    <text evidence="18">Belongs to the NnrE/AIBP family.</text>
</comment>
<comment type="cofactor">
    <cofactor evidence="18 19">
        <name>K(+)</name>
        <dbReference type="ChEBI" id="CHEBI:29103"/>
    </cofactor>
    <text evidence="18 19">Binds 1 potassium ion per subunit.</text>
</comment>
<comment type="function">
    <text evidence="18">Catalyzes the epimerization of the S- and R-forms of NAD(P)HX, a damaged form of NAD(P)H that is a result of enzymatic or heat-dependent hydration. This is a prerequisite for the S-specific NAD(P)H-hydrate dehydratase to allow the repair of both epimers of NAD(P)HX.</text>
</comment>
<feature type="binding site" evidence="18">
    <location>
        <position position="121"/>
    </location>
    <ligand>
        <name>K(+)</name>
        <dbReference type="ChEBI" id="CHEBI:29103"/>
    </ligand>
</feature>
<dbReference type="InterPro" id="IPR000631">
    <property type="entry name" value="CARKD"/>
</dbReference>
<dbReference type="HAMAP" id="MF_01966">
    <property type="entry name" value="NADHX_epimerase"/>
    <property type="match status" value="1"/>
</dbReference>
<comment type="catalytic activity">
    <reaction evidence="15 17 19">
        <text>(6S)-NADHX + ADP = AMP + phosphate + NADH + H(+)</text>
        <dbReference type="Rhea" id="RHEA:32223"/>
        <dbReference type="ChEBI" id="CHEBI:15378"/>
        <dbReference type="ChEBI" id="CHEBI:43474"/>
        <dbReference type="ChEBI" id="CHEBI:57945"/>
        <dbReference type="ChEBI" id="CHEBI:64074"/>
        <dbReference type="ChEBI" id="CHEBI:456215"/>
        <dbReference type="ChEBI" id="CHEBI:456216"/>
        <dbReference type="EC" id="4.2.1.136"/>
    </reaction>
</comment>
<dbReference type="GO" id="GO:0005524">
    <property type="term" value="F:ATP binding"/>
    <property type="evidence" value="ECO:0007669"/>
    <property type="project" value="UniProtKB-UniRule"/>
</dbReference>
<organism evidence="22 23">
    <name type="scientific">Sapientia aquatica</name>
    <dbReference type="NCBI Taxonomy" id="1549640"/>
    <lineage>
        <taxon>Bacteria</taxon>
        <taxon>Pseudomonadati</taxon>
        <taxon>Pseudomonadota</taxon>
        <taxon>Betaproteobacteria</taxon>
        <taxon>Burkholderiales</taxon>
        <taxon>Oxalobacteraceae</taxon>
        <taxon>Sapientia</taxon>
    </lineage>
</organism>
<dbReference type="AlphaFoldDB" id="A0A4R5W413"/>
<feature type="domain" description="YjeF N-terminal" evidence="21">
    <location>
        <begin position="14"/>
        <end position="210"/>
    </location>
</feature>
<keyword evidence="6 17" id="KW-0547">Nucleotide-binding</keyword>
<dbReference type="Pfam" id="PF01256">
    <property type="entry name" value="Carb_kinase"/>
    <property type="match status" value="1"/>
</dbReference>
<comment type="similarity">
    <text evidence="3 19">In the N-terminal section; belongs to the NnrE/AIBP family.</text>
</comment>
<evidence type="ECO:0000259" key="20">
    <source>
        <dbReference type="PROSITE" id="PS51383"/>
    </source>
</evidence>
<comment type="function">
    <text evidence="17">Catalyzes the dehydration of the S-form of NAD(P)HX at the expense of ADP, which is converted to AMP. Together with NAD(P)HX epimerase, which catalyzes the epimerization of the S- and R-forms, the enzyme allows the repair of both epimers of NAD(P)HX, a damaged form of NAD(P)H that is a result of enzymatic or heat-dependent hydration.</text>
</comment>
<evidence type="ECO:0000256" key="14">
    <source>
        <dbReference type="ARBA" id="ARBA00025153"/>
    </source>
</evidence>
<evidence type="ECO:0000256" key="18">
    <source>
        <dbReference type="HAMAP-Rule" id="MF_01966"/>
    </source>
</evidence>
<feature type="binding site" evidence="17">
    <location>
        <position position="372"/>
    </location>
    <ligand>
        <name>(6S)-NADPHX</name>
        <dbReference type="ChEBI" id="CHEBI:64076"/>
    </ligand>
</feature>
<evidence type="ECO:0000313" key="22">
    <source>
        <dbReference type="EMBL" id="TDK67085.1"/>
    </source>
</evidence>
<keyword evidence="23" id="KW-1185">Reference proteome</keyword>
<dbReference type="CDD" id="cd01171">
    <property type="entry name" value="YXKO-related"/>
    <property type="match status" value="1"/>
</dbReference>
<dbReference type="InterPro" id="IPR017953">
    <property type="entry name" value="Carbohydrate_kinase_pred_CS"/>
</dbReference>
<feature type="binding site" evidence="18">
    <location>
        <begin position="60"/>
        <end position="64"/>
    </location>
    <ligand>
        <name>(6S)-NADPHX</name>
        <dbReference type="ChEBI" id="CHEBI:64076"/>
    </ligand>
</feature>